<accession>A0A2D2DSL1</accession>
<gene>
    <name evidence="3" type="ORF">CR152_28285</name>
</gene>
<evidence type="ECO:0000313" key="3">
    <source>
        <dbReference type="EMBL" id="ATQ77970.1"/>
    </source>
</evidence>
<keyword evidence="2" id="KW-0732">Signal</keyword>
<reference evidence="3" key="1">
    <citation type="submission" date="2017-10" db="EMBL/GenBank/DDBJ databases">
        <title>Massilia psychrophilum sp. nov., a novel purple-pigmented bacterium isolated from Tianshan glacier, Xinjiang Municipality, China.</title>
        <authorList>
            <person name="Wang H."/>
        </authorList>
    </citation>
    <scope>NUCLEOTIDE SEQUENCE [LARGE SCALE GENOMIC DNA]</scope>
    <source>
        <strain evidence="3">B2</strain>
    </source>
</reference>
<dbReference type="Proteomes" id="UP000229897">
    <property type="component" value="Chromosome"/>
</dbReference>
<evidence type="ECO:0000313" key="4">
    <source>
        <dbReference type="Proteomes" id="UP000229897"/>
    </source>
</evidence>
<dbReference type="AlphaFoldDB" id="A0A2D2DSL1"/>
<sequence length="326" mass="35723">MKNVLHTPLINAARALAQACIVTLALVHGAHAAPATEESLRRYFEIAKSERMIDTAIEAMLEIEAREWQDESDPKKKANLKARFERTSAIIRKQIAWNKVEPAAIESYQKHLQESDVQDLLVQAQSPLGQMIINKVTPALLKQPPVVAVHLAKRIEELRERKEGSVPPPVVLPQPPAGSKEALALALMLDWPGARDDFNKNMADIETRGLEMAAAFDGEATAGIGEEVRRFSKAIRNEIKFEEMAAIEARMIAGELNETEMAALIEEHKNPARAAQRIKIAQADAELMTRMSAAMQSGDVLKQLADAGSEEAPATPAKAARAPAKK</sequence>
<protein>
    <recommendedName>
        <fullName evidence="5">DUF2059 domain-containing protein</fullName>
    </recommendedName>
</protein>
<feature type="compositionally biased region" description="Low complexity" evidence="1">
    <location>
        <begin position="312"/>
        <end position="326"/>
    </location>
</feature>
<dbReference type="KEGG" id="mass:CR152_28285"/>
<feature type="region of interest" description="Disordered" evidence="1">
    <location>
        <begin position="304"/>
        <end position="326"/>
    </location>
</feature>
<name>A0A2D2DSL1_9BURK</name>
<evidence type="ECO:0000256" key="2">
    <source>
        <dbReference type="SAM" id="SignalP"/>
    </source>
</evidence>
<feature type="chain" id="PRO_5013628872" description="DUF2059 domain-containing protein" evidence="2">
    <location>
        <begin position="33"/>
        <end position="326"/>
    </location>
</feature>
<evidence type="ECO:0000256" key="1">
    <source>
        <dbReference type="SAM" id="MobiDB-lite"/>
    </source>
</evidence>
<dbReference type="EMBL" id="CP024608">
    <property type="protein sequence ID" value="ATQ77970.1"/>
    <property type="molecule type" value="Genomic_DNA"/>
</dbReference>
<feature type="signal peptide" evidence="2">
    <location>
        <begin position="1"/>
        <end position="32"/>
    </location>
</feature>
<evidence type="ECO:0008006" key="5">
    <source>
        <dbReference type="Google" id="ProtNLM"/>
    </source>
</evidence>
<proteinExistence type="predicted"/>
<keyword evidence="4" id="KW-1185">Reference proteome</keyword>
<organism evidence="3 4">
    <name type="scientific">Massilia violaceinigra</name>
    <dbReference type="NCBI Taxonomy" id="2045208"/>
    <lineage>
        <taxon>Bacteria</taxon>
        <taxon>Pseudomonadati</taxon>
        <taxon>Pseudomonadota</taxon>
        <taxon>Betaproteobacteria</taxon>
        <taxon>Burkholderiales</taxon>
        <taxon>Oxalobacteraceae</taxon>
        <taxon>Telluria group</taxon>
        <taxon>Massilia</taxon>
    </lineage>
</organism>